<gene>
    <name evidence="9" type="ORF">FSP39_016263</name>
</gene>
<dbReference type="Pfam" id="PF13920">
    <property type="entry name" value="zf-C3HC4_3"/>
    <property type="match status" value="1"/>
</dbReference>
<keyword evidence="2" id="KW-0053">Apoptosis</keyword>
<dbReference type="InterPro" id="IPR013083">
    <property type="entry name" value="Znf_RING/FYVE/PHD"/>
</dbReference>
<dbReference type="PANTHER" id="PTHR10044">
    <property type="entry name" value="INHIBITOR OF APOPTOSIS"/>
    <property type="match status" value="1"/>
</dbReference>
<dbReference type="InterPro" id="IPR001370">
    <property type="entry name" value="BIR_rpt"/>
</dbReference>
<dbReference type="GO" id="GO:0006915">
    <property type="term" value="P:apoptotic process"/>
    <property type="evidence" value="ECO:0007669"/>
    <property type="project" value="UniProtKB-KW"/>
</dbReference>
<keyword evidence="4 6" id="KW-0863">Zinc-finger</keyword>
<evidence type="ECO:0000259" key="8">
    <source>
        <dbReference type="PROSITE" id="PS50089"/>
    </source>
</evidence>
<feature type="region of interest" description="Disordered" evidence="7">
    <location>
        <begin position="1"/>
        <end position="31"/>
    </location>
</feature>
<dbReference type="GO" id="GO:0008270">
    <property type="term" value="F:zinc ion binding"/>
    <property type="evidence" value="ECO:0007669"/>
    <property type="project" value="UniProtKB-KW"/>
</dbReference>
<comment type="similarity">
    <text evidence="1">Belongs to the IAP family.</text>
</comment>
<dbReference type="EMBL" id="VSWD01000006">
    <property type="protein sequence ID" value="KAK3100205.1"/>
    <property type="molecule type" value="Genomic_DNA"/>
</dbReference>
<dbReference type="GO" id="GO:0005634">
    <property type="term" value="C:nucleus"/>
    <property type="evidence" value="ECO:0007669"/>
    <property type="project" value="TreeGrafter"/>
</dbReference>
<dbReference type="AlphaFoldDB" id="A0AA89BZK0"/>
<protein>
    <recommendedName>
        <fullName evidence="8">RING-type domain-containing protein</fullName>
    </recommendedName>
</protein>
<sequence length="753" mass="85641">MTRPLQPMTDDETSEVKRCTHKQTNRGEERATCEDKVKIKKINEKAPTFLTFDNEDEDSQPNKKETKDLGEFEISTLESYPKENVEANISDPPKFWNPKSVLYLFILGLNLMRVTVITTQRMFSVLLLHSSNGIHSPKGRKRREFYMSEHPNRQNIRYYVNSFFMEMCNKKLRYFSLKNLFTGIRFPKFHIPSIFTVYPAYTLGEYYREIESNPRMIFKERMQYDMLRTSTFSKFPRNSPVSTLMLSKAGFYYEGNADEVVCFKCDVKHRNWKHLDDPVIIHREISPSCPFVSSLESGNPVNNVATASNVNGNDQSILYRREDGRGNNAFRNETGNEPTNSRNDSYEHQSIIQNTHDVPNGMNSPTNFSFHNERENNISSSSESRVRVSEVNGDNNYFTPSQTSVDRISHPSLIHNSTGNSSPTESYASSNGDVPTCRSNNVIVENQGAPSQNNAASSVATSTTSVTSSSNSSPRSAASTLEPLGISIEKPRYPQYAVLATRLSSFRNWPEHLRQRPEELAKAGFLYEGTNDFTRCFFCAGGLRDWEPEDNPWIEHARWYKNCVFVRQCKGEDFVNLVQQGKIQEAMGKLEGRPSHKKEQIEDVMKSTAALSVQEMGYNAELVRKAIETLSRNQDLNTMTADTLLQCVWNLEEGGDYNFQNYTEPSTDQSENTENESSSSPTSDNTTESTEALLAENRQLKEQQICKICMDEDISIVFLPCGHMVTCVNCAPAVRKCPLCRRFIKGTVKAILS</sequence>
<evidence type="ECO:0000256" key="1">
    <source>
        <dbReference type="ARBA" id="ARBA00006672"/>
    </source>
</evidence>
<dbReference type="PROSITE" id="PS50143">
    <property type="entry name" value="BIR_REPEAT_2"/>
    <property type="match status" value="2"/>
</dbReference>
<evidence type="ECO:0000256" key="7">
    <source>
        <dbReference type="SAM" id="MobiDB-lite"/>
    </source>
</evidence>
<evidence type="ECO:0000256" key="2">
    <source>
        <dbReference type="ARBA" id="ARBA00022703"/>
    </source>
</evidence>
<evidence type="ECO:0000313" key="9">
    <source>
        <dbReference type="EMBL" id="KAK3100205.1"/>
    </source>
</evidence>
<dbReference type="SMART" id="SM00238">
    <property type="entry name" value="BIR"/>
    <property type="match status" value="2"/>
</dbReference>
<dbReference type="FunFam" id="1.10.1170.10:FF:000003">
    <property type="entry name" value="E3 ubiquitin-protein ligase XIAP"/>
    <property type="match status" value="1"/>
</dbReference>
<dbReference type="PANTHER" id="PTHR10044:SF139">
    <property type="entry name" value="DEATH-ASSOCIATED INHIBITOR OF APOPTOSIS 2"/>
    <property type="match status" value="1"/>
</dbReference>
<organism evidence="9 10">
    <name type="scientific">Pinctada imbricata</name>
    <name type="common">Atlantic pearl-oyster</name>
    <name type="synonym">Pinctada martensii</name>
    <dbReference type="NCBI Taxonomy" id="66713"/>
    <lineage>
        <taxon>Eukaryota</taxon>
        <taxon>Metazoa</taxon>
        <taxon>Spiralia</taxon>
        <taxon>Lophotrochozoa</taxon>
        <taxon>Mollusca</taxon>
        <taxon>Bivalvia</taxon>
        <taxon>Autobranchia</taxon>
        <taxon>Pteriomorphia</taxon>
        <taxon>Pterioida</taxon>
        <taxon>Pterioidea</taxon>
        <taxon>Pteriidae</taxon>
        <taxon>Pinctada</taxon>
    </lineage>
</organism>
<dbReference type="GO" id="GO:0051726">
    <property type="term" value="P:regulation of cell cycle"/>
    <property type="evidence" value="ECO:0007669"/>
    <property type="project" value="TreeGrafter"/>
</dbReference>
<feature type="region of interest" description="Disordered" evidence="7">
    <location>
        <begin position="325"/>
        <end position="478"/>
    </location>
</feature>
<evidence type="ECO:0000256" key="5">
    <source>
        <dbReference type="ARBA" id="ARBA00022833"/>
    </source>
</evidence>
<keyword evidence="3" id="KW-0479">Metal-binding</keyword>
<dbReference type="Pfam" id="PF00653">
    <property type="entry name" value="BIR"/>
    <property type="match status" value="2"/>
</dbReference>
<proteinExistence type="inferred from homology"/>
<dbReference type="PROSITE" id="PS50089">
    <property type="entry name" value="ZF_RING_2"/>
    <property type="match status" value="1"/>
</dbReference>
<feature type="region of interest" description="Disordered" evidence="7">
    <location>
        <begin position="48"/>
        <end position="67"/>
    </location>
</feature>
<dbReference type="InterPro" id="IPR001841">
    <property type="entry name" value="Znf_RING"/>
</dbReference>
<feature type="compositionally biased region" description="Polar residues" evidence="7">
    <location>
        <begin position="414"/>
        <end position="450"/>
    </location>
</feature>
<feature type="compositionally biased region" description="Low complexity" evidence="7">
    <location>
        <begin position="451"/>
        <end position="478"/>
    </location>
</feature>
<keyword evidence="10" id="KW-1185">Reference proteome</keyword>
<dbReference type="SUPFAM" id="SSF57924">
    <property type="entry name" value="Inhibitor of apoptosis (IAP) repeat"/>
    <property type="match status" value="2"/>
</dbReference>
<dbReference type="Proteomes" id="UP001186944">
    <property type="component" value="Unassembled WGS sequence"/>
</dbReference>
<dbReference type="Gene3D" id="1.10.1170.10">
    <property type="entry name" value="Inhibitor Of Apoptosis Protein (2mihbC-IAP-1), Chain A"/>
    <property type="match status" value="2"/>
</dbReference>
<dbReference type="Gene3D" id="3.30.40.10">
    <property type="entry name" value="Zinc/RING finger domain, C3HC4 (zinc finger)"/>
    <property type="match status" value="1"/>
</dbReference>
<dbReference type="SMART" id="SM00184">
    <property type="entry name" value="RING"/>
    <property type="match status" value="1"/>
</dbReference>
<accession>A0AA89BZK0</accession>
<name>A0AA89BZK0_PINIB</name>
<dbReference type="FunFam" id="1.10.1170.10:FF:000002">
    <property type="entry name" value="Baculoviral IAP repeat containing 7"/>
    <property type="match status" value="1"/>
</dbReference>
<reference evidence="9" key="1">
    <citation type="submission" date="2019-08" db="EMBL/GenBank/DDBJ databases">
        <title>The improved chromosome-level genome for the pearl oyster Pinctada fucata martensii using PacBio sequencing and Hi-C.</title>
        <authorList>
            <person name="Zheng Z."/>
        </authorList>
    </citation>
    <scope>NUCLEOTIDE SEQUENCE</scope>
    <source>
        <strain evidence="9">ZZ-2019</strain>
        <tissue evidence="9">Adductor muscle</tissue>
    </source>
</reference>
<feature type="compositionally biased region" description="Polar residues" evidence="7">
    <location>
        <begin position="329"/>
        <end position="370"/>
    </location>
</feature>
<dbReference type="GO" id="GO:0005737">
    <property type="term" value="C:cytoplasm"/>
    <property type="evidence" value="ECO:0007669"/>
    <property type="project" value="TreeGrafter"/>
</dbReference>
<feature type="domain" description="RING-type" evidence="8">
    <location>
        <begin position="706"/>
        <end position="741"/>
    </location>
</feature>
<evidence type="ECO:0000256" key="6">
    <source>
        <dbReference type="PROSITE-ProRule" id="PRU00175"/>
    </source>
</evidence>
<evidence type="ECO:0000256" key="4">
    <source>
        <dbReference type="ARBA" id="ARBA00022771"/>
    </source>
</evidence>
<feature type="compositionally biased region" description="Low complexity" evidence="7">
    <location>
        <begin position="666"/>
        <end position="690"/>
    </location>
</feature>
<evidence type="ECO:0000256" key="3">
    <source>
        <dbReference type="ARBA" id="ARBA00022723"/>
    </source>
</evidence>
<feature type="region of interest" description="Disordered" evidence="7">
    <location>
        <begin position="659"/>
        <end position="690"/>
    </location>
</feature>
<evidence type="ECO:0000313" key="10">
    <source>
        <dbReference type="Proteomes" id="UP001186944"/>
    </source>
</evidence>
<comment type="caution">
    <text evidence="9">The sequence shown here is derived from an EMBL/GenBank/DDBJ whole genome shotgun (WGS) entry which is preliminary data.</text>
</comment>
<feature type="compositionally biased region" description="Polar residues" evidence="7">
    <location>
        <begin position="393"/>
        <end position="406"/>
    </location>
</feature>
<dbReference type="FunFam" id="3.30.40.10:FF:000184">
    <property type="entry name" value="Baculoviral IAP repeat containing 2"/>
    <property type="match status" value="1"/>
</dbReference>
<dbReference type="CDD" id="cd00022">
    <property type="entry name" value="BIR"/>
    <property type="match status" value="2"/>
</dbReference>
<dbReference type="InterPro" id="IPR050784">
    <property type="entry name" value="IAP"/>
</dbReference>
<keyword evidence="5" id="KW-0862">Zinc</keyword>
<dbReference type="CDD" id="cd16713">
    <property type="entry name" value="RING-HC_BIRC2_3_7"/>
    <property type="match status" value="1"/>
</dbReference>